<organism evidence="1 2">
    <name type="scientific">Candidatus Methanogaster sp</name>
    <dbReference type="NCBI Taxonomy" id="3386292"/>
    <lineage>
        <taxon>Archaea</taxon>
        <taxon>Methanobacteriati</taxon>
        <taxon>Methanobacteriota</taxon>
        <taxon>Stenosarchaea group</taxon>
        <taxon>Methanomicrobia</taxon>
        <taxon>Methanosarcinales</taxon>
        <taxon>ANME-2 cluster</taxon>
        <taxon>Candidatus Methanogasteraceae</taxon>
        <taxon>Candidatus Methanogaster</taxon>
    </lineage>
</organism>
<dbReference type="Proteomes" id="UP000248329">
    <property type="component" value="Unassembled WGS sequence"/>
</dbReference>
<dbReference type="EMBL" id="PQXF01000028">
    <property type="protein sequence ID" value="PXF59072.1"/>
    <property type="molecule type" value="Genomic_DNA"/>
</dbReference>
<gene>
    <name evidence="1" type="ORF">C4B59_12035</name>
</gene>
<evidence type="ECO:0000313" key="1">
    <source>
        <dbReference type="EMBL" id="PXF59072.1"/>
    </source>
</evidence>
<protein>
    <submittedName>
        <fullName evidence="1">Uncharacterized protein</fullName>
    </submittedName>
</protein>
<accession>A0AC61L142</accession>
<reference evidence="1" key="1">
    <citation type="submission" date="2018-01" db="EMBL/GenBank/DDBJ databases">
        <authorList>
            <person name="Krukenberg V."/>
        </authorList>
    </citation>
    <scope>NUCLEOTIDE SEQUENCE</scope>
    <source>
        <strain evidence="1">E20ANME2</strain>
    </source>
</reference>
<proteinExistence type="predicted"/>
<name>A0AC61L142_9EURY</name>
<evidence type="ECO:0000313" key="2">
    <source>
        <dbReference type="Proteomes" id="UP000248329"/>
    </source>
</evidence>
<sequence>MPLVGPIKRRDLIRYLKILGFKGPYSGGKHQFMVRDNVTLRLPNPHKGDIGRELLIRILKQAKINRTAWESL</sequence>
<comment type="caution">
    <text evidence="1">The sequence shown here is derived from an EMBL/GenBank/DDBJ whole genome shotgun (WGS) entry which is preliminary data.</text>
</comment>